<proteinExistence type="predicted"/>
<name>U9SPV3_RHIID</name>
<dbReference type="AlphaFoldDB" id="U9SPV3"/>
<accession>U9SPV3</accession>
<dbReference type="EMBL" id="KI299165">
    <property type="protein sequence ID" value="ERZ97944.1"/>
    <property type="molecule type" value="Genomic_DNA"/>
</dbReference>
<evidence type="ECO:0000313" key="1">
    <source>
        <dbReference type="EMBL" id="ERZ97944.1"/>
    </source>
</evidence>
<organism evidence="1">
    <name type="scientific">Rhizophagus irregularis (strain DAOM 181602 / DAOM 197198 / MUCL 43194)</name>
    <name type="common">Arbuscular mycorrhizal fungus</name>
    <name type="synonym">Glomus intraradices</name>
    <dbReference type="NCBI Taxonomy" id="747089"/>
    <lineage>
        <taxon>Eukaryota</taxon>
        <taxon>Fungi</taxon>
        <taxon>Fungi incertae sedis</taxon>
        <taxon>Mucoromycota</taxon>
        <taxon>Glomeromycotina</taxon>
        <taxon>Glomeromycetes</taxon>
        <taxon>Glomerales</taxon>
        <taxon>Glomeraceae</taxon>
        <taxon>Rhizophagus</taxon>
    </lineage>
</organism>
<dbReference type="HOGENOM" id="CLU_1661744_0_0_1"/>
<gene>
    <name evidence="1" type="ORF">GLOINDRAFT_11041</name>
</gene>
<protein>
    <submittedName>
        <fullName evidence="1">Uncharacterized protein</fullName>
    </submittedName>
</protein>
<reference evidence="1" key="1">
    <citation type="submission" date="2013-07" db="EMBL/GenBank/DDBJ databases">
        <title>The genome of an arbuscular mycorrhizal fungus provides insights into the evolution of the oldest plant symbiosis.</title>
        <authorList>
            <consortium name="DOE Joint Genome Institute"/>
            <person name="Tisserant E."/>
            <person name="Malbreil M."/>
            <person name="Kuo A."/>
            <person name="Kohler A."/>
            <person name="Symeonidi A."/>
            <person name="Balestrini R."/>
            <person name="Charron P."/>
            <person name="Duensing N."/>
            <person name="Frei-dit-Frey N."/>
            <person name="Gianinazzi-Pearson V."/>
            <person name="Gilbert B."/>
            <person name="Handa Y."/>
            <person name="Hijri M."/>
            <person name="Kaul R."/>
            <person name="Kawaguchi M."/>
            <person name="Krajinski F."/>
            <person name="Lammers P."/>
            <person name="Lapierre D."/>
            <person name="Masclaux F.G."/>
            <person name="Murat C."/>
            <person name="Morin E."/>
            <person name="Ndikumana S."/>
            <person name="Pagni M."/>
            <person name="Petitpierre D."/>
            <person name="Requena N."/>
            <person name="Rosikiewicz P."/>
            <person name="Riley R."/>
            <person name="Saito K."/>
            <person name="San Clemente H."/>
            <person name="Shapiro H."/>
            <person name="van Tuinen D."/>
            <person name="Becard G."/>
            <person name="Bonfante P."/>
            <person name="Paszkowski U."/>
            <person name="Shachar-Hill Y."/>
            <person name="Young J.P."/>
            <person name="Sanders I.R."/>
            <person name="Henrissat B."/>
            <person name="Rensing S.A."/>
            <person name="Grigoriev I.V."/>
            <person name="Corradi N."/>
            <person name="Roux C."/>
            <person name="Martin F."/>
        </authorList>
    </citation>
    <scope>NUCLEOTIDE SEQUENCE</scope>
    <source>
        <strain evidence="1">DAOM 197198</strain>
    </source>
</reference>
<sequence>MFRLQALPAFRNRISKVFNLLDGILKGFGFLAPGRKNFEGILQKKVKEADRLSYRRQGNPKTSSGLPYRRFAAFQRNFEGFHDFPIAYLDRISKNFEGFDFTASGQNFEGLHHFGYLLKRISKGFDSPDRISKVQNTESTLDIISKAHGFSDANFKGKL</sequence>